<sequence>MAHSSRKVFVQLMVAALLFAMLSGSLAFIICKVDTDKLKNSCQKFATGDNPPPPDQSCCNVLRRANLPCLCSYKSALPSLGINAAKALALPGQCGLKTPSKC</sequence>
<dbReference type="OrthoDB" id="656626at2759"/>
<dbReference type="Proteomes" id="UP000236291">
    <property type="component" value="Unassembled WGS sequence"/>
</dbReference>
<dbReference type="Pfam" id="PF14368">
    <property type="entry name" value="LTP_2"/>
    <property type="match status" value="1"/>
</dbReference>
<dbReference type="GO" id="GO:0009627">
    <property type="term" value="P:systemic acquired resistance"/>
    <property type="evidence" value="ECO:0007669"/>
    <property type="project" value="InterPro"/>
</dbReference>
<reference evidence="3 4" key="1">
    <citation type="journal article" date="2014" name="Am. J. Bot.">
        <title>Genome assembly and annotation for red clover (Trifolium pratense; Fabaceae).</title>
        <authorList>
            <person name="Istvanek J."/>
            <person name="Jaros M."/>
            <person name="Krenek A."/>
            <person name="Repkova J."/>
        </authorList>
    </citation>
    <scope>NUCLEOTIDE SEQUENCE [LARGE SCALE GENOMIC DNA]</scope>
    <source>
        <strain evidence="4">cv. Tatra</strain>
        <tissue evidence="3">Young leaves</tissue>
    </source>
</reference>
<protein>
    <recommendedName>
        <fullName evidence="2">Bifunctional inhibitor/plant lipid transfer protein/seed storage helical domain-containing protein</fullName>
    </recommendedName>
</protein>
<dbReference type="SUPFAM" id="SSF47699">
    <property type="entry name" value="Bifunctional inhibitor/lipid-transfer protein/seed storage 2S albumin"/>
    <property type="match status" value="1"/>
</dbReference>
<dbReference type="InterPro" id="IPR016140">
    <property type="entry name" value="Bifunc_inhib/LTP/seed_store"/>
</dbReference>
<comment type="caution">
    <text evidence="3">The sequence shown here is derived from an EMBL/GenBank/DDBJ whole genome shotgun (WGS) entry which is preliminary data.</text>
</comment>
<evidence type="ECO:0000313" key="4">
    <source>
        <dbReference type="Proteomes" id="UP000236291"/>
    </source>
</evidence>
<dbReference type="PANTHER" id="PTHR33122">
    <property type="entry name" value="LIPID BINDING PROTEIN-RELATED"/>
    <property type="match status" value="1"/>
</dbReference>
<dbReference type="GO" id="GO:0005504">
    <property type="term" value="F:fatty acid binding"/>
    <property type="evidence" value="ECO:0007669"/>
    <property type="project" value="InterPro"/>
</dbReference>
<feature type="chain" id="PRO_5014345697" description="Bifunctional inhibitor/plant lipid transfer protein/seed storage helical domain-containing protein" evidence="1">
    <location>
        <begin position="28"/>
        <end position="102"/>
    </location>
</feature>
<dbReference type="PANTHER" id="PTHR33122:SF43">
    <property type="entry name" value="BIFUNCTIONAL INHIBITOR_PLANT LIPID TRANSFER PROTEIN_SEED STORAGE HELICAL DOMAIN-CONTAINING PROTEIN"/>
    <property type="match status" value="1"/>
</dbReference>
<evidence type="ECO:0000256" key="1">
    <source>
        <dbReference type="SAM" id="SignalP"/>
    </source>
</evidence>
<accession>A0A2K3P285</accession>
<proteinExistence type="predicted"/>
<evidence type="ECO:0000313" key="3">
    <source>
        <dbReference type="EMBL" id="PNY09404.1"/>
    </source>
</evidence>
<organism evidence="3 4">
    <name type="scientific">Trifolium pratense</name>
    <name type="common">Red clover</name>
    <dbReference type="NCBI Taxonomy" id="57577"/>
    <lineage>
        <taxon>Eukaryota</taxon>
        <taxon>Viridiplantae</taxon>
        <taxon>Streptophyta</taxon>
        <taxon>Embryophyta</taxon>
        <taxon>Tracheophyta</taxon>
        <taxon>Spermatophyta</taxon>
        <taxon>Magnoliopsida</taxon>
        <taxon>eudicotyledons</taxon>
        <taxon>Gunneridae</taxon>
        <taxon>Pentapetalae</taxon>
        <taxon>rosids</taxon>
        <taxon>fabids</taxon>
        <taxon>Fabales</taxon>
        <taxon>Fabaceae</taxon>
        <taxon>Papilionoideae</taxon>
        <taxon>50 kb inversion clade</taxon>
        <taxon>NPAAA clade</taxon>
        <taxon>Hologalegina</taxon>
        <taxon>IRL clade</taxon>
        <taxon>Trifolieae</taxon>
        <taxon>Trifolium</taxon>
    </lineage>
</organism>
<dbReference type="InterPro" id="IPR036312">
    <property type="entry name" value="Bifun_inhib/LTP/seed_sf"/>
</dbReference>
<dbReference type="Gramene" id="Tp57577_TGAC_v2_mRNA31697">
    <property type="protein sequence ID" value="Tp57577_TGAC_v2_mRNA31697"/>
    <property type="gene ID" value="Tp57577_TGAC_v2_gene30659"/>
</dbReference>
<reference evidence="3 4" key="2">
    <citation type="journal article" date="2017" name="Front. Plant Sci.">
        <title>Gene Classification and Mining of Molecular Markers Useful in Red Clover (Trifolium pratense) Breeding.</title>
        <authorList>
            <person name="Istvanek J."/>
            <person name="Dluhosova J."/>
            <person name="Dluhos P."/>
            <person name="Patkova L."/>
            <person name="Nedelnik J."/>
            <person name="Repkova J."/>
        </authorList>
    </citation>
    <scope>NUCLEOTIDE SEQUENCE [LARGE SCALE GENOMIC DNA]</scope>
    <source>
        <strain evidence="4">cv. Tatra</strain>
        <tissue evidence="3">Young leaves</tissue>
    </source>
</reference>
<dbReference type="Gene3D" id="1.10.110.10">
    <property type="entry name" value="Plant lipid-transfer and hydrophobic proteins"/>
    <property type="match status" value="1"/>
</dbReference>
<dbReference type="AlphaFoldDB" id="A0A2K3P285"/>
<dbReference type="InterPro" id="IPR044741">
    <property type="entry name" value="NsLTP-like"/>
</dbReference>
<dbReference type="SMART" id="SM00499">
    <property type="entry name" value="AAI"/>
    <property type="match status" value="1"/>
</dbReference>
<feature type="domain" description="Bifunctional inhibitor/plant lipid transfer protein/seed storage helical" evidence="2">
    <location>
        <begin position="31"/>
        <end position="102"/>
    </location>
</feature>
<dbReference type="InterPro" id="IPR039265">
    <property type="entry name" value="DIR1-like"/>
</dbReference>
<dbReference type="CDD" id="cd04660">
    <property type="entry name" value="nsLTP_like"/>
    <property type="match status" value="1"/>
</dbReference>
<keyword evidence="1" id="KW-0732">Signal</keyword>
<dbReference type="EMBL" id="ASHM01003125">
    <property type="protein sequence ID" value="PNY09404.1"/>
    <property type="molecule type" value="Genomic_DNA"/>
</dbReference>
<feature type="signal peptide" evidence="1">
    <location>
        <begin position="1"/>
        <end position="27"/>
    </location>
</feature>
<evidence type="ECO:0000259" key="2">
    <source>
        <dbReference type="SMART" id="SM00499"/>
    </source>
</evidence>
<dbReference type="STRING" id="57577.A0A2K3P285"/>
<name>A0A2K3P285_TRIPR</name>
<gene>
    <name evidence="3" type="ORF">L195_g005955</name>
</gene>